<comment type="caution">
    <text evidence="1">The sequence shown here is derived from an EMBL/GenBank/DDBJ whole genome shotgun (WGS) entry which is preliminary data.</text>
</comment>
<proteinExistence type="predicted"/>
<dbReference type="EMBL" id="CAJJDP010000120">
    <property type="protein sequence ID" value="CAD8199724.1"/>
    <property type="molecule type" value="Genomic_DNA"/>
</dbReference>
<protein>
    <submittedName>
        <fullName evidence="1">Uncharacterized protein</fullName>
    </submittedName>
</protein>
<reference evidence="1" key="1">
    <citation type="submission" date="2021-01" db="EMBL/GenBank/DDBJ databases">
        <authorList>
            <consortium name="Genoscope - CEA"/>
            <person name="William W."/>
        </authorList>
    </citation>
    <scope>NUCLEOTIDE SEQUENCE</scope>
</reference>
<evidence type="ECO:0000313" key="2">
    <source>
        <dbReference type="Proteomes" id="UP000683925"/>
    </source>
</evidence>
<dbReference type="Proteomes" id="UP000683925">
    <property type="component" value="Unassembled WGS sequence"/>
</dbReference>
<name>A0A8S1XFM4_PAROT</name>
<accession>A0A8S1XFM4</accession>
<sequence length="56" mass="6573">MNHQMLGRFFTPPLKSSLGNQRLSIFQLISGPWESFYIIQCLLNILSKVRRIQTYS</sequence>
<gene>
    <name evidence="1" type="ORF">POCTA_138.1.T1200090</name>
</gene>
<dbReference type="AlphaFoldDB" id="A0A8S1XFM4"/>
<evidence type="ECO:0000313" key="1">
    <source>
        <dbReference type="EMBL" id="CAD8199724.1"/>
    </source>
</evidence>
<organism evidence="1 2">
    <name type="scientific">Paramecium octaurelia</name>
    <dbReference type="NCBI Taxonomy" id="43137"/>
    <lineage>
        <taxon>Eukaryota</taxon>
        <taxon>Sar</taxon>
        <taxon>Alveolata</taxon>
        <taxon>Ciliophora</taxon>
        <taxon>Intramacronucleata</taxon>
        <taxon>Oligohymenophorea</taxon>
        <taxon>Peniculida</taxon>
        <taxon>Parameciidae</taxon>
        <taxon>Paramecium</taxon>
    </lineage>
</organism>
<keyword evidence="2" id="KW-1185">Reference proteome</keyword>